<dbReference type="OrthoDB" id="285635at2157"/>
<dbReference type="SUPFAM" id="SSF46785">
    <property type="entry name" value="Winged helix' DNA-binding domain"/>
    <property type="match status" value="1"/>
</dbReference>
<dbReference type="STRING" id="35743.SAMN04487937_2226"/>
<evidence type="ECO:0000256" key="1">
    <source>
        <dbReference type="SAM" id="MobiDB-lite"/>
    </source>
</evidence>
<gene>
    <name evidence="2" type="ORF">SAMN04487937_2226</name>
</gene>
<dbReference type="InterPro" id="IPR036388">
    <property type="entry name" value="WH-like_DNA-bd_sf"/>
</dbReference>
<keyword evidence="3" id="KW-1185">Reference proteome</keyword>
<dbReference type="Proteomes" id="UP000198932">
    <property type="component" value="Unassembled WGS sequence"/>
</dbReference>
<dbReference type="AlphaFoldDB" id="A0A1I6GZS2"/>
<name>A0A1I6GZS2_HALSD</name>
<sequence length="103" mass="11812">MEQVDERILERLAEHDRDAWELAIDLDGAVSAGRVRERLHVLANAEFVEPYERQITENRSEKYWSIATWGTLYLAGEVDPNLDIPTPSPRPSYATRPGEWAGF</sequence>
<proteinExistence type="predicted"/>
<organism evidence="2 3">
    <name type="scientific">Halorubrum sodomense</name>
    <dbReference type="NCBI Taxonomy" id="35743"/>
    <lineage>
        <taxon>Archaea</taxon>
        <taxon>Methanobacteriati</taxon>
        <taxon>Methanobacteriota</taxon>
        <taxon>Stenosarchaea group</taxon>
        <taxon>Halobacteria</taxon>
        <taxon>Halobacteriales</taxon>
        <taxon>Haloferacaceae</taxon>
        <taxon>Halorubrum</taxon>
    </lineage>
</organism>
<dbReference type="InterPro" id="IPR036390">
    <property type="entry name" value="WH_DNA-bd_sf"/>
</dbReference>
<accession>A0A1I6GZS2</accession>
<dbReference type="Gene3D" id="1.10.10.10">
    <property type="entry name" value="Winged helix-like DNA-binding domain superfamily/Winged helix DNA-binding domain"/>
    <property type="match status" value="1"/>
</dbReference>
<dbReference type="EMBL" id="FOYN01000003">
    <property type="protein sequence ID" value="SFR47660.1"/>
    <property type="molecule type" value="Genomic_DNA"/>
</dbReference>
<reference evidence="3" key="1">
    <citation type="submission" date="2016-10" db="EMBL/GenBank/DDBJ databases">
        <authorList>
            <person name="Varghese N."/>
            <person name="Submissions S."/>
        </authorList>
    </citation>
    <scope>NUCLEOTIDE SEQUENCE [LARGE SCALE GENOMIC DNA]</scope>
    <source>
        <strain evidence="3">RD 26</strain>
    </source>
</reference>
<evidence type="ECO:0008006" key="4">
    <source>
        <dbReference type="Google" id="ProtNLM"/>
    </source>
</evidence>
<feature type="region of interest" description="Disordered" evidence="1">
    <location>
        <begin position="84"/>
        <end position="103"/>
    </location>
</feature>
<protein>
    <recommendedName>
        <fullName evidence="4">Repressor phrH2</fullName>
    </recommendedName>
</protein>
<evidence type="ECO:0000313" key="2">
    <source>
        <dbReference type="EMBL" id="SFR47660.1"/>
    </source>
</evidence>
<evidence type="ECO:0000313" key="3">
    <source>
        <dbReference type="Proteomes" id="UP000198932"/>
    </source>
</evidence>